<sequence length="147" mass="15942">MVVETMMQVLKILLALGLLLPISLSAAEVEISNPWVKESIPGTENGAGYFTITNTGSSVISIVGATTAASRAVEVHQHVMRDGMMRMRRVPELTLEPSATVVFQPGGYHLMLFGVKNAFKPGDQVEFTLQFSDGDSVSFDAEVRSIR</sequence>
<evidence type="ECO:0000313" key="2">
    <source>
        <dbReference type="Proteomes" id="UP000293092"/>
    </source>
</evidence>
<name>A0ACD2HGC5_9GAMM</name>
<organism evidence="1 2">
    <name type="scientific">Pseudidiomarina tainanensis</name>
    <dbReference type="NCBI Taxonomy" id="502365"/>
    <lineage>
        <taxon>Bacteria</taxon>
        <taxon>Pseudomonadati</taxon>
        <taxon>Pseudomonadota</taxon>
        <taxon>Gammaproteobacteria</taxon>
        <taxon>Alteromonadales</taxon>
        <taxon>Idiomarinaceae</taxon>
        <taxon>Pseudidiomarina</taxon>
    </lineage>
</organism>
<comment type="caution">
    <text evidence="1">The sequence shown here is derived from an EMBL/GenBank/DDBJ whole genome shotgun (WGS) entry which is preliminary data.</text>
</comment>
<gene>
    <name evidence="1" type="ORF">CWI82_10130</name>
</gene>
<reference evidence="1" key="1">
    <citation type="submission" date="2017-11" db="EMBL/GenBank/DDBJ databases">
        <title>Comparative genomic and phylogenomic analyses of the family Idiomarinaceae.</title>
        <authorList>
            <person name="Liu Y."/>
            <person name="Shao Z."/>
        </authorList>
    </citation>
    <scope>NUCLEOTIDE SEQUENCE</scope>
    <source>
        <strain evidence="1">PIN1</strain>
    </source>
</reference>
<dbReference type="EMBL" id="PIQJ01000003">
    <property type="protein sequence ID" value="RZQ55247.1"/>
    <property type="molecule type" value="Genomic_DNA"/>
</dbReference>
<keyword evidence="2" id="KW-1185">Reference proteome</keyword>
<dbReference type="Proteomes" id="UP000293092">
    <property type="component" value="Unassembled WGS sequence"/>
</dbReference>
<protein>
    <submittedName>
        <fullName evidence="1">Uncharacterized protein</fullName>
    </submittedName>
</protein>
<evidence type="ECO:0000313" key="1">
    <source>
        <dbReference type="EMBL" id="RZQ55247.1"/>
    </source>
</evidence>
<accession>A0ACD2HGC5</accession>
<proteinExistence type="predicted"/>